<feature type="domain" description="NUMOD4" evidence="2">
    <location>
        <begin position="35"/>
        <end position="74"/>
    </location>
</feature>
<dbReference type="EMBL" id="CAXDID020000485">
    <property type="protein sequence ID" value="CAL6096404.1"/>
    <property type="molecule type" value="Genomic_DNA"/>
</dbReference>
<gene>
    <name evidence="4" type="ORF">HINF_LOCUS18575</name>
    <name evidence="5" type="ORF">HINF_LOCUS68414</name>
</gene>
<protein>
    <recommendedName>
        <fullName evidence="7">HNH homing endonuclease</fullName>
    </recommendedName>
</protein>
<dbReference type="InterPro" id="IPR003615">
    <property type="entry name" value="HNH_nuc"/>
</dbReference>
<evidence type="ECO:0000313" key="5">
    <source>
        <dbReference type="EMBL" id="CAL6096404.1"/>
    </source>
</evidence>
<dbReference type="EMBL" id="CATOUU010000466">
    <property type="protein sequence ID" value="CAI9930930.1"/>
    <property type="molecule type" value="Genomic_DNA"/>
</dbReference>
<reference evidence="4" key="1">
    <citation type="submission" date="2023-06" db="EMBL/GenBank/DDBJ databases">
        <authorList>
            <person name="Kurt Z."/>
        </authorList>
    </citation>
    <scope>NUCLEOTIDE SEQUENCE</scope>
</reference>
<organism evidence="4">
    <name type="scientific">Hexamita inflata</name>
    <dbReference type="NCBI Taxonomy" id="28002"/>
    <lineage>
        <taxon>Eukaryota</taxon>
        <taxon>Metamonada</taxon>
        <taxon>Diplomonadida</taxon>
        <taxon>Hexamitidae</taxon>
        <taxon>Hexamitinae</taxon>
        <taxon>Hexamita</taxon>
    </lineage>
</organism>
<dbReference type="AlphaFoldDB" id="A0AA86P3Z2"/>
<dbReference type="Pfam" id="PF13392">
    <property type="entry name" value="HNH_3"/>
    <property type="match status" value="1"/>
</dbReference>
<evidence type="ECO:0000259" key="2">
    <source>
        <dbReference type="Pfam" id="PF07463"/>
    </source>
</evidence>
<name>A0AA86P3Z2_9EUKA</name>
<evidence type="ECO:0008006" key="7">
    <source>
        <dbReference type="Google" id="ProtNLM"/>
    </source>
</evidence>
<dbReference type="SUPFAM" id="SSF54060">
    <property type="entry name" value="His-Me finger endonucleases"/>
    <property type="match status" value="1"/>
</dbReference>
<evidence type="ECO:0000256" key="1">
    <source>
        <dbReference type="SAM" id="MobiDB-lite"/>
    </source>
</evidence>
<feature type="domain" description="HNH nuclease" evidence="3">
    <location>
        <begin position="84"/>
        <end position="128"/>
    </location>
</feature>
<feature type="region of interest" description="Disordered" evidence="1">
    <location>
        <begin position="103"/>
        <end position="137"/>
    </location>
</feature>
<sequence length="221" mass="26301">MEIRMTTNEELTNYESFEEEISESDIQSEFDFEIKTIEGFPRYSINTAGEIFDTKKNKEITQTLNTDGYMRVRLVNENNKRFTKYVHRLLAEAFIPNPLGLPEVDHSSNQRNDNNLKNLRWVSRSENQKNKNRNGRNDDLFEFVDNLPEDAVEVEFYSGHELQDFYYSESQNKMFFNNGIRIRILIPRIQGKCLYYLCFDRFNKRVSISLTRLQKGLFNNE</sequence>
<evidence type="ECO:0000313" key="6">
    <source>
        <dbReference type="Proteomes" id="UP001642409"/>
    </source>
</evidence>
<dbReference type="Proteomes" id="UP001642409">
    <property type="component" value="Unassembled WGS sequence"/>
</dbReference>
<evidence type="ECO:0000259" key="3">
    <source>
        <dbReference type="Pfam" id="PF13392"/>
    </source>
</evidence>
<evidence type="ECO:0000313" key="4">
    <source>
        <dbReference type="EMBL" id="CAI9930930.1"/>
    </source>
</evidence>
<accession>A0AA86P3Z2</accession>
<dbReference type="InterPro" id="IPR010902">
    <property type="entry name" value="NUMOD4"/>
</dbReference>
<dbReference type="Gene3D" id="3.90.75.20">
    <property type="match status" value="1"/>
</dbReference>
<proteinExistence type="predicted"/>
<keyword evidence="6" id="KW-1185">Reference proteome</keyword>
<comment type="caution">
    <text evidence="4">The sequence shown here is derived from an EMBL/GenBank/DDBJ whole genome shotgun (WGS) entry which is preliminary data.</text>
</comment>
<dbReference type="Pfam" id="PF07463">
    <property type="entry name" value="NUMOD4"/>
    <property type="match status" value="1"/>
</dbReference>
<dbReference type="InterPro" id="IPR044925">
    <property type="entry name" value="His-Me_finger_sf"/>
</dbReference>
<dbReference type="GO" id="GO:0016788">
    <property type="term" value="F:hydrolase activity, acting on ester bonds"/>
    <property type="evidence" value="ECO:0007669"/>
    <property type="project" value="InterPro"/>
</dbReference>
<reference evidence="5 6" key="2">
    <citation type="submission" date="2024-07" db="EMBL/GenBank/DDBJ databases">
        <authorList>
            <person name="Akdeniz Z."/>
        </authorList>
    </citation>
    <scope>NUCLEOTIDE SEQUENCE [LARGE SCALE GENOMIC DNA]</scope>
</reference>